<feature type="domain" description="Phospholipid/glycerol acyltransferase" evidence="3">
    <location>
        <begin position="33"/>
        <end position="149"/>
    </location>
</feature>
<evidence type="ECO:0000259" key="3">
    <source>
        <dbReference type="SMART" id="SM00563"/>
    </source>
</evidence>
<name>A0A7W8A1D8_9ACTN</name>
<evidence type="ECO:0000313" key="5">
    <source>
        <dbReference type="Proteomes" id="UP000568380"/>
    </source>
</evidence>
<dbReference type="EMBL" id="JACHIN010000002">
    <property type="protein sequence ID" value="MBB5076638.1"/>
    <property type="molecule type" value="Genomic_DNA"/>
</dbReference>
<keyword evidence="2 4" id="KW-0012">Acyltransferase</keyword>
<dbReference type="AlphaFoldDB" id="A0A7W8A1D8"/>
<dbReference type="PANTHER" id="PTHR10434:SF11">
    <property type="entry name" value="1-ACYL-SN-GLYCEROL-3-PHOSPHATE ACYLTRANSFERASE"/>
    <property type="match status" value="1"/>
</dbReference>
<dbReference type="SUPFAM" id="SSF69593">
    <property type="entry name" value="Glycerol-3-phosphate (1)-acyltransferase"/>
    <property type="match status" value="1"/>
</dbReference>
<gene>
    <name evidence="4" type="ORF">HNR40_002102</name>
</gene>
<keyword evidence="1 4" id="KW-0808">Transferase</keyword>
<dbReference type="CDD" id="cd07989">
    <property type="entry name" value="LPLAT_AGPAT-like"/>
    <property type="match status" value="1"/>
</dbReference>
<accession>A0A7W8A1D8</accession>
<dbReference type="RefSeq" id="WP_221340201.1">
    <property type="nucleotide sequence ID" value="NZ_JACHIN010000002.1"/>
</dbReference>
<dbReference type="GO" id="GO:0006654">
    <property type="term" value="P:phosphatidic acid biosynthetic process"/>
    <property type="evidence" value="ECO:0007669"/>
    <property type="project" value="TreeGrafter"/>
</dbReference>
<dbReference type="InterPro" id="IPR002123">
    <property type="entry name" value="Plipid/glycerol_acylTrfase"/>
</dbReference>
<dbReference type="SMART" id="SM00563">
    <property type="entry name" value="PlsC"/>
    <property type="match status" value="1"/>
</dbReference>
<evidence type="ECO:0000256" key="1">
    <source>
        <dbReference type="ARBA" id="ARBA00022679"/>
    </source>
</evidence>
<dbReference type="Proteomes" id="UP000568380">
    <property type="component" value="Unassembled WGS sequence"/>
</dbReference>
<dbReference type="PANTHER" id="PTHR10434">
    <property type="entry name" value="1-ACYL-SN-GLYCEROL-3-PHOSPHATE ACYLTRANSFERASE"/>
    <property type="match status" value="1"/>
</dbReference>
<dbReference type="Pfam" id="PF01553">
    <property type="entry name" value="Acyltransferase"/>
    <property type="match status" value="1"/>
</dbReference>
<sequence>MRLGAAMRRRLWRTAFACSGGLAVEGPVPGGPCVVVANHCSHADTAALLAALPARLRPSVAAAADYWFATRARALVCRTLVSGFPVRRGGGGSRDLAAAVQLLDQGRVLVVYPEGTRSRDGRVGEFHGGAARLAEAAGVPIVPVLLEGTGRVLPVHGRLSRAPVTVRFLPPVPDLKTAHQLMRSRQLPTTPEG</sequence>
<evidence type="ECO:0000256" key="2">
    <source>
        <dbReference type="ARBA" id="ARBA00023315"/>
    </source>
</evidence>
<organism evidence="4 5">
    <name type="scientific">Nonomuraea endophytica</name>
    <dbReference type="NCBI Taxonomy" id="714136"/>
    <lineage>
        <taxon>Bacteria</taxon>
        <taxon>Bacillati</taxon>
        <taxon>Actinomycetota</taxon>
        <taxon>Actinomycetes</taxon>
        <taxon>Streptosporangiales</taxon>
        <taxon>Streptosporangiaceae</taxon>
        <taxon>Nonomuraea</taxon>
    </lineage>
</organism>
<reference evidence="4 5" key="1">
    <citation type="submission" date="2020-08" db="EMBL/GenBank/DDBJ databases">
        <title>Genomic Encyclopedia of Type Strains, Phase IV (KMG-IV): sequencing the most valuable type-strain genomes for metagenomic binning, comparative biology and taxonomic classification.</title>
        <authorList>
            <person name="Goeker M."/>
        </authorList>
    </citation>
    <scope>NUCLEOTIDE SEQUENCE [LARGE SCALE GENOMIC DNA]</scope>
    <source>
        <strain evidence="4 5">DSM 45385</strain>
    </source>
</reference>
<evidence type="ECO:0000313" key="4">
    <source>
        <dbReference type="EMBL" id="MBB5076638.1"/>
    </source>
</evidence>
<proteinExistence type="predicted"/>
<keyword evidence="5" id="KW-1185">Reference proteome</keyword>
<dbReference type="GO" id="GO:0003841">
    <property type="term" value="F:1-acylglycerol-3-phosphate O-acyltransferase activity"/>
    <property type="evidence" value="ECO:0007669"/>
    <property type="project" value="TreeGrafter"/>
</dbReference>
<protein>
    <submittedName>
        <fullName evidence="4">1-acyl-sn-glycerol-3-phosphate acyltransferase</fullName>
    </submittedName>
</protein>
<comment type="caution">
    <text evidence="4">The sequence shown here is derived from an EMBL/GenBank/DDBJ whole genome shotgun (WGS) entry which is preliminary data.</text>
</comment>